<name>A0A238ZC23_9BACT</name>
<evidence type="ECO:0000256" key="3">
    <source>
        <dbReference type="SAM" id="SignalP"/>
    </source>
</evidence>
<keyword evidence="2 3" id="KW-0732">Signal</keyword>
<dbReference type="GO" id="GO:0007155">
    <property type="term" value="P:cell adhesion"/>
    <property type="evidence" value="ECO:0007669"/>
    <property type="project" value="InterPro"/>
</dbReference>
<accession>A0A238ZC23</accession>
<evidence type="ECO:0000256" key="1">
    <source>
        <dbReference type="ARBA" id="ARBA00009766"/>
    </source>
</evidence>
<protein>
    <submittedName>
        <fullName evidence="4">Curlin associated repeat-containing protein</fullName>
    </submittedName>
</protein>
<dbReference type="RefSeq" id="WP_089333434.1">
    <property type="nucleotide sequence ID" value="NZ_FZNS01000007.1"/>
</dbReference>
<dbReference type="Pfam" id="PF07012">
    <property type="entry name" value="Curlin_rpt"/>
    <property type="match status" value="1"/>
</dbReference>
<feature type="chain" id="PRO_5012602101" evidence="3">
    <location>
        <begin position="21"/>
        <end position="170"/>
    </location>
</feature>
<comment type="similarity">
    <text evidence="1">Belongs to the CsgA/CsgB family.</text>
</comment>
<dbReference type="AlphaFoldDB" id="A0A238ZC23"/>
<sequence>MKTNLFAFLAAATFAISAHQGRAQSAAATEQQLLQELRPEQVEGTPAALVSTGRLNVAQLTQQGTANMAQITQVGSSNLTTITQAGTENVALSTITGYGTTSEITQSGTRNLVDQQLTVNQRQYSVLQQGANNQLRQVESGSQAPPGYEVKMVGNGINMTIQQGQATYRP</sequence>
<feature type="signal peptide" evidence="3">
    <location>
        <begin position="1"/>
        <end position="20"/>
    </location>
</feature>
<evidence type="ECO:0000313" key="4">
    <source>
        <dbReference type="EMBL" id="SNR80313.1"/>
    </source>
</evidence>
<keyword evidence="5" id="KW-1185">Reference proteome</keyword>
<organism evidence="4 5">
    <name type="scientific">Hymenobacter mucosus</name>
    <dbReference type="NCBI Taxonomy" id="1411120"/>
    <lineage>
        <taxon>Bacteria</taxon>
        <taxon>Pseudomonadati</taxon>
        <taxon>Bacteroidota</taxon>
        <taxon>Cytophagia</taxon>
        <taxon>Cytophagales</taxon>
        <taxon>Hymenobacteraceae</taxon>
        <taxon>Hymenobacter</taxon>
    </lineage>
</organism>
<evidence type="ECO:0000256" key="2">
    <source>
        <dbReference type="ARBA" id="ARBA00022729"/>
    </source>
</evidence>
<reference evidence="5" key="1">
    <citation type="submission" date="2017-06" db="EMBL/GenBank/DDBJ databases">
        <authorList>
            <person name="Varghese N."/>
            <person name="Submissions S."/>
        </authorList>
    </citation>
    <scope>NUCLEOTIDE SEQUENCE [LARGE SCALE GENOMIC DNA]</scope>
    <source>
        <strain evidence="5">DSM 28041</strain>
    </source>
</reference>
<evidence type="ECO:0000313" key="5">
    <source>
        <dbReference type="Proteomes" id="UP000198310"/>
    </source>
</evidence>
<dbReference type="EMBL" id="FZNS01000007">
    <property type="protein sequence ID" value="SNR80313.1"/>
    <property type="molecule type" value="Genomic_DNA"/>
</dbReference>
<dbReference type="GO" id="GO:0009289">
    <property type="term" value="C:pilus"/>
    <property type="evidence" value="ECO:0007669"/>
    <property type="project" value="InterPro"/>
</dbReference>
<proteinExistence type="inferred from homology"/>
<dbReference type="InterPro" id="IPR009742">
    <property type="entry name" value="Curlin_rpt"/>
</dbReference>
<gene>
    <name evidence="4" type="ORF">SAMN06269173_10763</name>
</gene>
<dbReference type="Proteomes" id="UP000198310">
    <property type="component" value="Unassembled WGS sequence"/>
</dbReference>